<dbReference type="RefSeq" id="XP_002430888.1">
    <property type="nucleotide sequence ID" value="XM_002430843.1"/>
</dbReference>
<sequence length="74" mass="8705">MYKSYFYTDSFQRRLKGNGVKIDEPETSKPNVVSKQQRQHQHDLLIAELKRKQCLDDKTLSTTTNSTPKQQQTF</sequence>
<gene>
    <name evidence="3" type="primary">8231582</name>
    <name evidence="2" type="ORF">Phum_PHUM503260</name>
</gene>
<evidence type="ECO:0000313" key="4">
    <source>
        <dbReference type="Proteomes" id="UP000009046"/>
    </source>
</evidence>
<organism>
    <name type="scientific">Pediculus humanus subsp. corporis</name>
    <name type="common">Body louse</name>
    <dbReference type="NCBI Taxonomy" id="121224"/>
    <lineage>
        <taxon>Eukaryota</taxon>
        <taxon>Metazoa</taxon>
        <taxon>Ecdysozoa</taxon>
        <taxon>Arthropoda</taxon>
        <taxon>Hexapoda</taxon>
        <taxon>Insecta</taxon>
        <taxon>Pterygota</taxon>
        <taxon>Neoptera</taxon>
        <taxon>Paraneoptera</taxon>
        <taxon>Psocodea</taxon>
        <taxon>Troctomorpha</taxon>
        <taxon>Phthiraptera</taxon>
        <taxon>Anoplura</taxon>
        <taxon>Pediculidae</taxon>
        <taxon>Pediculus</taxon>
    </lineage>
</organism>
<protein>
    <submittedName>
        <fullName evidence="2 3">Uncharacterized protein</fullName>
    </submittedName>
</protein>
<dbReference type="EMBL" id="AAZO01006116">
    <property type="status" value="NOT_ANNOTATED_CDS"/>
    <property type="molecule type" value="Genomic_DNA"/>
</dbReference>
<accession>E0VXP4</accession>
<feature type="region of interest" description="Disordered" evidence="1">
    <location>
        <begin position="18"/>
        <end position="39"/>
    </location>
</feature>
<dbReference type="Proteomes" id="UP000009046">
    <property type="component" value="Unassembled WGS sequence"/>
</dbReference>
<dbReference type="EnsemblMetazoa" id="PHUM503260-RA">
    <property type="protein sequence ID" value="PHUM503260-PA"/>
    <property type="gene ID" value="PHUM503260"/>
</dbReference>
<reference evidence="2" key="1">
    <citation type="submission" date="2007-04" db="EMBL/GenBank/DDBJ databases">
        <title>Annotation of Pediculus humanus corporis strain USDA.</title>
        <authorList>
            <person name="Kirkness E."/>
            <person name="Hannick L."/>
            <person name="Hass B."/>
            <person name="Bruggner R."/>
            <person name="Lawson D."/>
            <person name="Bidwell S."/>
            <person name="Joardar V."/>
            <person name="Caler E."/>
            <person name="Walenz B."/>
            <person name="Inman J."/>
            <person name="Schobel S."/>
            <person name="Galinsky K."/>
            <person name="Amedeo P."/>
            <person name="Strausberg R."/>
        </authorList>
    </citation>
    <scope>NUCLEOTIDE SEQUENCE</scope>
    <source>
        <strain evidence="2">USDA</strain>
    </source>
</reference>
<proteinExistence type="predicted"/>
<evidence type="ECO:0000313" key="3">
    <source>
        <dbReference type="EnsemblMetazoa" id="PHUM503260-PA"/>
    </source>
</evidence>
<reference evidence="2" key="2">
    <citation type="submission" date="2007-04" db="EMBL/GenBank/DDBJ databases">
        <title>The genome of the human body louse.</title>
        <authorList>
            <consortium name="The Human Body Louse Genome Consortium"/>
            <person name="Kirkness E."/>
            <person name="Walenz B."/>
            <person name="Hass B."/>
            <person name="Bruggner R."/>
            <person name="Strausberg R."/>
        </authorList>
    </citation>
    <scope>NUCLEOTIDE SEQUENCE</scope>
    <source>
        <strain evidence="2">USDA</strain>
    </source>
</reference>
<dbReference type="HOGENOM" id="CLU_2690789_0_0_1"/>
<dbReference type="VEuPathDB" id="VectorBase:PHUM503260"/>
<dbReference type="AlphaFoldDB" id="E0VXP4"/>
<dbReference type="GeneID" id="8231582"/>
<dbReference type="CTD" id="8231582"/>
<evidence type="ECO:0000256" key="1">
    <source>
        <dbReference type="SAM" id="MobiDB-lite"/>
    </source>
</evidence>
<keyword evidence="4" id="KW-1185">Reference proteome</keyword>
<reference evidence="3" key="3">
    <citation type="submission" date="2021-02" db="UniProtKB">
        <authorList>
            <consortium name="EnsemblMetazoa"/>
        </authorList>
    </citation>
    <scope>IDENTIFICATION</scope>
    <source>
        <strain evidence="3">USDA</strain>
    </source>
</reference>
<evidence type="ECO:0000313" key="2">
    <source>
        <dbReference type="EMBL" id="EEB18150.1"/>
    </source>
</evidence>
<dbReference type="EMBL" id="DS235833">
    <property type="protein sequence ID" value="EEB18150.1"/>
    <property type="molecule type" value="Genomic_DNA"/>
</dbReference>
<name>E0VXP4_PEDHC</name>
<dbReference type="KEGG" id="phu:Phum_PHUM503260"/>
<dbReference type="InParanoid" id="E0VXP4"/>